<keyword evidence="5" id="KW-0175">Coiled coil</keyword>
<dbReference type="InterPro" id="IPR042197">
    <property type="entry name" value="Apaf_helical"/>
</dbReference>
<evidence type="ECO:0000256" key="1">
    <source>
        <dbReference type="ARBA" id="ARBA00022737"/>
    </source>
</evidence>
<reference evidence="9" key="1">
    <citation type="submission" date="2025-08" db="UniProtKB">
        <authorList>
            <consortium name="RefSeq"/>
        </authorList>
    </citation>
    <scope>IDENTIFICATION</scope>
    <source>
        <tissue evidence="9">Fruit stalk</tissue>
    </source>
</reference>
<dbReference type="Pfam" id="PF18052">
    <property type="entry name" value="Rx_N"/>
    <property type="match status" value="1"/>
</dbReference>
<accession>A0A6P5Z3B4</accession>
<evidence type="ECO:0000259" key="7">
    <source>
        <dbReference type="Pfam" id="PF18052"/>
    </source>
</evidence>
<dbReference type="PANTHER" id="PTHR36766:SF40">
    <property type="entry name" value="DISEASE RESISTANCE PROTEIN RGA3"/>
    <property type="match status" value="1"/>
</dbReference>
<dbReference type="OrthoDB" id="1743675at2759"/>
<protein>
    <submittedName>
        <fullName evidence="9">Disease resistance RPP13-like protein 1</fullName>
    </submittedName>
</protein>
<evidence type="ECO:0000313" key="8">
    <source>
        <dbReference type="Proteomes" id="UP000515121"/>
    </source>
</evidence>
<dbReference type="Gene3D" id="3.40.50.300">
    <property type="entry name" value="P-loop containing nucleotide triphosphate hydrolases"/>
    <property type="match status" value="1"/>
</dbReference>
<keyword evidence="8" id="KW-1185">Reference proteome</keyword>
<dbReference type="Pfam" id="PF00931">
    <property type="entry name" value="NB-ARC"/>
    <property type="match status" value="1"/>
</dbReference>
<evidence type="ECO:0000259" key="6">
    <source>
        <dbReference type="Pfam" id="PF00931"/>
    </source>
</evidence>
<organism evidence="8 9">
    <name type="scientific">Durio zibethinus</name>
    <name type="common">Durian</name>
    <dbReference type="NCBI Taxonomy" id="66656"/>
    <lineage>
        <taxon>Eukaryota</taxon>
        <taxon>Viridiplantae</taxon>
        <taxon>Streptophyta</taxon>
        <taxon>Embryophyta</taxon>
        <taxon>Tracheophyta</taxon>
        <taxon>Spermatophyta</taxon>
        <taxon>Magnoliopsida</taxon>
        <taxon>eudicotyledons</taxon>
        <taxon>Gunneridae</taxon>
        <taxon>Pentapetalae</taxon>
        <taxon>rosids</taxon>
        <taxon>malvids</taxon>
        <taxon>Malvales</taxon>
        <taxon>Malvaceae</taxon>
        <taxon>Helicteroideae</taxon>
        <taxon>Durio</taxon>
    </lineage>
</organism>
<dbReference type="InterPro" id="IPR041118">
    <property type="entry name" value="Rx_N"/>
</dbReference>
<dbReference type="GO" id="GO:0006952">
    <property type="term" value="P:defense response"/>
    <property type="evidence" value="ECO:0007669"/>
    <property type="project" value="UniProtKB-KW"/>
</dbReference>
<keyword evidence="4" id="KW-0067">ATP-binding</keyword>
<evidence type="ECO:0000256" key="5">
    <source>
        <dbReference type="SAM" id="Coils"/>
    </source>
</evidence>
<keyword evidence="1" id="KW-0677">Repeat</keyword>
<dbReference type="GeneID" id="111296665"/>
<dbReference type="SUPFAM" id="SSF52540">
    <property type="entry name" value="P-loop containing nucleoside triphosphate hydrolases"/>
    <property type="match status" value="1"/>
</dbReference>
<feature type="domain" description="NB-ARC" evidence="6">
    <location>
        <begin position="173"/>
        <end position="344"/>
    </location>
</feature>
<sequence length="404" mass="45833">MAGALVGGAFLSASLQVIFDWMASREVLDFVRGKKLEDGLLKKLKSMLMSVNAVLDDAENKQITDPNVRSWIDELKDAVYDAEDLLDEIDAEALRNRMDQTCTVKQVSRFFSSLNLFKEPMESRLDEILGRLESLVNQKDTLRLKEFRGEKAFQRSRPTSSVDESGVYGRDDEKEAILKLLDPEYASDNQMDVIPIVGIGGIGKTTLAQLIYNDKQVEEWFDLKAWVCVSEEFDALKVTKTILDEINCSCDDSKNLNKLQLELKKKLSGKKFLFVLDDVWHKRYVDWEELKSPFTSGAKNSKIIVTTRDENVASIMQNVPTYRLNILSEDDCWRLFAKHAFVNTSPSMHPNLKGIGEAIAKRCKGLPLAAKALGGLLRCKPDADEWDKILHSNLWDLPDDSEWD</sequence>
<dbReference type="InterPro" id="IPR027417">
    <property type="entry name" value="P-loop_NTPase"/>
</dbReference>
<name>A0A6P5Z3B4_DURZI</name>
<keyword evidence="2" id="KW-0547">Nucleotide-binding</keyword>
<proteinExistence type="predicted"/>
<evidence type="ECO:0000313" key="9">
    <source>
        <dbReference type="RefSeq" id="XP_022746816.1"/>
    </source>
</evidence>
<keyword evidence="3" id="KW-0611">Plant defense</keyword>
<dbReference type="Gene3D" id="1.20.5.4130">
    <property type="match status" value="1"/>
</dbReference>
<gene>
    <name evidence="9" type="primary">LOC111296665</name>
</gene>
<dbReference type="PANTHER" id="PTHR36766">
    <property type="entry name" value="PLANT BROAD-SPECTRUM MILDEW RESISTANCE PROTEIN RPW8"/>
    <property type="match status" value="1"/>
</dbReference>
<dbReference type="AlphaFoldDB" id="A0A6P5Z3B4"/>
<dbReference type="Proteomes" id="UP000515121">
    <property type="component" value="Unplaced"/>
</dbReference>
<dbReference type="InterPro" id="IPR002182">
    <property type="entry name" value="NB-ARC"/>
</dbReference>
<dbReference type="GO" id="GO:0005524">
    <property type="term" value="F:ATP binding"/>
    <property type="evidence" value="ECO:0007669"/>
    <property type="project" value="UniProtKB-KW"/>
</dbReference>
<feature type="coiled-coil region" evidence="5">
    <location>
        <begin position="41"/>
        <end position="92"/>
    </location>
</feature>
<evidence type="ECO:0000256" key="4">
    <source>
        <dbReference type="ARBA" id="ARBA00022840"/>
    </source>
</evidence>
<dbReference type="GO" id="GO:0043531">
    <property type="term" value="F:ADP binding"/>
    <property type="evidence" value="ECO:0007669"/>
    <property type="project" value="InterPro"/>
</dbReference>
<dbReference type="RefSeq" id="XP_022746816.1">
    <property type="nucleotide sequence ID" value="XM_022891081.1"/>
</dbReference>
<dbReference type="Gene3D" id="1.10.8.430">
    <property type="entry name" value="Helical domain of apoptotic protease-activating factors"/>
    <property type="match status" value="1"/>
</dbReference>
<dbReference type="FunFam" id="3.40.50.300:FF:001091">
    <property type="entry name" value="Probable disease resistance protein At1g61300"/>
    <property type="match status" value="1"/>
</dbReference>
<feature type="domain" description="Disease resistance N-terminal" evidence="7">
    <location>
        <begin position="11"/>
        <end position="102"/>
    </location>
</feature>
<dbReference type="PRINTS" id="PR00364">
    <property type="entry name" value="DISEASERSIST"/>
</dbReference>
<evidence type="ECO:0000256" key="2">
    <source>
        <dbReference type="ARBA" id="ARBA00022741"/>
    </source>
</evidence>
<evidence type="ECO:0000256" key="3">
    <source>
        <dbReference type="ARBA" id="ARBA00022821"/>
    </source>
</evidence>
<dbReference type="KEGG" id="dzi:111296665"/>